<proteinExistence type="inferred from homology"/>
<evidence type="ECO:0000313" key="9">
    <source>
        <dbReference type="EMBL" id="MBV3382899.1"/>
    </source>
</evidence>
<evidence type="ECO:0000313" key="10">
    <source>
        <dbReference type="EMBL" id="MBV3392937.1"/>
    </source>
</evidence>
<keyword evidence="12" id="KW-1185">Reference proteome</keyword>
<dbReference type="AlphaFoldDB" id="A0AAW4MYM3"/>
<sequence length="289" mass="33016">MRHIFLLKPVDDDYDHHPFIETIREVMQGYDYDIFMSTYPDHAKKIIKHYKEPTRFYSVGGDGMLNQVIQGLVGTPHELVVIPYGTGNDFFKMISKNNNSKEVLKASLKGKTIPIDTVLMNNRYFINNACFGCDSVIANHVHDDVKIPKMFKGHQYEYSILRNFVQYPFYHIKMTSHGTLLYEGPVTLCACANAKYYGGAYKIAPHASLDDGLMNIVILDQIKKGLIPLYIKKIVSETLDQDKHAHVFTVDEVDVESQYPCNLDGEEVKASHYHLEVKKSSLNLVVFDD</sequence>
<evidence type="ECO:0000313" key="11">
    <source>
        <dbReference type="Proteomes" id="UP001196408"/>
    </source>
</evidence>
<dbReference type="EMBL" id="JAHOEF010000036">
    <property type="protein sequence ID" value="MBV3382899.1"/>
    <property type="molecule type" value="Genomic_DNA"/>
</dbReference>
<evidence type="ECO:0000259" key="8">
    <source>
        <dbReference type="PROSITE" id="PS50146"/>
    </source>
</evidence>
<dbReference type="RefSeq" id="WP_217747707.1">
    <property type="nucleotide sequence ID" value="NZ_JAHOEB010000034.1"/>
</dbReference>
<keyword evidence="2" id="KW-0808">Transferase</keyword>
<keyword evidence="6" id="KW-0594">Phospholipid biosynthesis</keyword>
<dbReference type="GO" id="GO:0016301">
    <property type="term" value="F:kinase activity"/>
    <property type="evidence" value="ECO:0007669"/>
    <property type="project" value="UniProtKB-KW"/>
</dbReference>
<evidence type="ECO:0000256" key="2">
    <source>
        <dbReference type="ARBA" id="ARBA00022679"/>
    </source>
</evidence>
<evidence type="ECO:0000256" key="4">
    <source>
        <dbReference type="ARBA" id="ARBA00022777"/>
    </source>
</evidence>
<keyword evidence="5" id="KW-0067">ATP-binding</keyword>
<evidence type="ECO:0000256" key="1">
    <source>
        <dbReference type="ARBA" id="ARBA00005983"/>
    </source>
</evidence>
<evidence type="ECO:0000256" key="5">
    <source>
        <dbReference type="ARBA" id="ARBA00022840"/>
    </source>
</evidence>
<evidence type="ECO:0000256" key="3">
    <source>
        <dbReference type="ARBA" id="ARBA00022741"/>
    </source>
</evidence>
<dbReference type="PROSITE" id="PS50146">
    <property type="entry name" value="DAGK"/>
    <property type="match status" value="1"/>
</dbReference>
<dbReference type="GO" id="GO:0008654">
    <property type="term" value="P:phospholipid biosynthetic process"/>
    <property type="evidence" value="ECO:0007669"/>
    <property type="project" value="UniProtKB-KW"/>
</dbReference>
<evidence type="ECO:0000256" key="7">
    <source>
        <dbReference type="ARBA" id="ARBA00023264"/>
    </source>
</evidence>
<accession>A0AAW4MYM3</accession>
<dbReference type="InterPro" id="IPR045540">
    <property type="entry name" value="YegS/DAGK_C"/>
</dbReference>
<dbReference type="Pfam" id="PF00781">
    <property type="entry name" value="DAGK_cat"/>
    <property type="match status" value="1"/>
</dbReference>
<keyword evidence="4" id="KW-0418">Kinase</keyword>
<dbReference type="Proteomes" id="UP001196408">
    <property type="component" value="Unassembled WGS sequence"/>
</dbReference>
<keyword evidence="7" id="KW-1208">Phospholipid metabolism</keyword>
<dbReference type="EMBL" id="JAHOEL010000036">
    <property type="protein sequence ID" value="MBV3392937.1"/>
    <property type="molecule type" value="Genomic_DNA"/>
</dbReference>
<dbReference type="Proteomes" id="UP001197492">
    <property type="component" value="Unassembled WGS sequence"/>
</dbReference>
<comment type="similarity">
    <text evidence="1">Belongs to the diacylglycerol/lipid kinase family.</text>
</comment>
<dbReference type="PANTHER" id="PTHR12358:SF54">
    <property type="entry name" value="SPHINGOSINE KINASE RELATED PROTEIN"/>
    <property type="match status" value="1"/>
</dbReference>
<protein>
    <recommendedName>
        <fullName evidence="8">DAGKc domain-containing protein</fullName>
    </recommendedName>
</protein>
<dbReference type="InterPro" id="IPR050187">
    <property type="entry name" value="Lipid_Phosphate_FormReg"/>
</dbReference>
<dbReference type="GO" id="GO:0005524">
    <property type="term" value="F:ATP binding"/>
    <property type="evidence" value="ECO:0007669"/>
    <property type="project" value="UniProtKB-KW"/>
</dbReference>
<reference evidence="9 12" key="1">
    <citation type="submission" date="2021-06" db="EMBL/GenBank/DDBJ databases">
        <title>Collection of gut derived symbiotic bacterial strains cultured from healthy donors.</title>
        <authorList>
            <person name="Lin H."/>
            <person name="Littmann E."/>
            <person name="Pamer E.G."/>
        </authorList>
    </citation>
    <scope>NUCLEOTIDE SEQUENCE</scope>
    <source>
        <strain evidence="10 12">MSK.21.70</strain>
        <strain evidence="9">MSK.21.82</strain>
    </source>
</reference>
<name>A0AAW4MYM3_9FIRM</name>
<feature type="domain" description="DAGKc" evidence="8">
    <location>
        <begin position="28"/>
        <end position="124"/>
    </location>
</feature>
<evidence type="ECO:0000256" key="6">
    <source>
        <dbReference type="ARBA" id="ARBA00023209"/>
    </source>
</evidence>
<keyword evidence="6" id="KW-0444">Lipid biosynthesis</keyword>
<evidence type="ECO:0000313" key="12">
    <source>
        <dbReference type="Proteomes" id="UP001197492"/>
    </source>
</evidence>
<dbReference type="PANTHER" id="PTHR12358">
    <property type="entry name" value="SPHINGOSINE KINASE"/>
    <property type="match status" value="1"/>
</dbReference>
<comment type="caution">
    <text evidence="9">The sequence shown here is derived from an EMBL/GenBank/DDBJ whole genome shotgun (WGS) entry which is preliminary data.</text>
</comment>
<keyword evidence="6" id="KW-0443">Lipid metabolism</keyword>
<dbReference type="InterPro" id="IPR001206">
    <property type="entry name" value="Diacylglycerol_kinase_cat_dom"/>
</dbReference>
<keyword evidence="3" id="KW-0547">Nucleotide-binding</keyword>
<gene>
    <name evidence="9" type="ORF">KSV97_06630</name>
    <name evidence="10" type="ORF">KSW06_06670</name>
</gene>
<organism evidence="9 11">
    <name type="scientific">Catenibacterium mitsuokai</name>
    <dbReference type="NCBI Taxonomy" id="100886"/>
    <lineage>
        <taxon>Bacteria</taxon>
        <taxon>Bacillati</taxon>
        <taxon>Bacillota</taxon>
        <taxon>Erysipelotrichia</taxon>
        <taxon>Erysipelotrichales</taxon>
        <taxon>Coprobacillaceae</taxon>
        <taxon>Catenibacterium</taxon>
    </lineage>
</organism>
<dbReference type="Pfam" id="PF19279">
    <property type="entry name" value="YegS_C"/>
    <property type="match status" value="1"/>
</dbReference>